<dbReference type="GO" id="GO:0008333">
    <property type="term" value="P:endosome to lysosome transport"/>
    <property type="evidence" value="ECO:0007669"/>
    <property type="project" value="TreeGrafter"/>
</dbReference>
<dbReference type="SUPFAM" id="SSF54495">
    <property type="entry name" value="UBC-like"/>
    <property type="match status" value="1"/>
</dbReference>
<reference evidence="12" key="1">
    <citation type="submission" date="2021-02" db="EMBL/GenBank/DDBJ databases">
        <title>First Annotated Genome of the Yellow-green Alga Tribonema minus.</title>
        <authorList>
            <person name="Mahan K.M."/>
        </authorList>
    </citation>
    <scope>NUCLEOTIDE SEQUENCE</scope>
    <source>
        <strain evidence="12">UTEX B ZZ1240</strain>
    </source>
</reference>
<dbReference type="Proteomes" id="UP000664859">
    <property type="component" value="Unassembled WGS sequence"/>
</dbReference>
<accession>A0A835ZFB1</accession>
<evidence type="ECO:0000256" key="7">
    <source>
        <dbReference type="PROSITE-ProRule" id="PRU00644"/>
    </source>
</evidence>
<feature type="domain" description="SB" evidence="10">
    <location>
        <begin position="315"/>
        <end position="383"/>
    </location>
</feature>
<keyword evidence="13" id="KW-1185">Reference proteome</keyword>
<dbReference type="InterPro" id="IPR016135">
    <property type="entry name" value="UBQ-conjugating_enzyme/RWD"/>
</dbReference>
<evidence type="ECO:0000313" key="13">
    <source>
        <dbReference type="Proteomes" id="UP000664859"/>
    </source>
</evidence>
<dbReference type="PANTHER" id="PTHR23306">
    <property type="entry name" value="TUMOR SUSCEPTIBILITY GENE 101 PROTEIN-RELATED"/>
    <property type="match status" value="1"/>
</dbReference>
<evidence type="ECO:0000256" key="2">
    <source>
        <dbReference type="ARBA" id="ARBA00009594"/>
    </source>
</evidence>
<dbReference type="EMBL" id="JAFCMP010000036">
    <property type="protein sequence ID" value="KAG5190250.1"/>
    <property type="molecule type" value="Genomic_DNA"/>
</dbReference>
<evidence type="ECO:0000256" key="9">
    <source>
        <dbReference type="SAM" id="MobiDB-lite"/>
    </source>
</evidence>
<dbReference type="OrthoDB" id="306304at2759"/>
<organism evidence="12 13">
    <name type="scientific">Tribonema minus</name>
    <dbReference type="NCBI Taxonomy" id="303371"/>
    <lineage>
        <taxon>Eukaryota</taxon>
        <taxon>Sar</taxon>
        <taxon>Stramenopiles</taxon>
        <taxon>Ochrophyta</taxon>
        <taxon>PX clade</taxon>
        <taxon>Xanthophyceae</taxon>
        <taxon>Tribonematales</taxon>
        <taxon>Tribonemataceae</taxon>
        <taxon>Tribonema</taxon>
    </lineage>
</organism>
<evidence type="ECO:0000259" key="11">
    <source>
        <dbReference type="PROSITE" id="PS51322"/>
    </source>
</evidence>
<feature type="domain" description="UEV" evidence="11">
    <location>
        <begin position="3"/>
        <end position="147"/>
    </location>
</feature>
<dbReference type="InterPro" id="IPR037202">
    <property type="entry name" value="ESCRT_assembly_dom"/>
</dbReference>
<comment type="similarity">
    <text evidence="2">Belongs to the ubiquitin-conjugating enzyme family. UEV subfamily.</text>
</comment>
<dbReference type="Pfam" id="PF05743">
    <property type="entry name" value="UEV"/>
    <property type="match status" value="1"/>
</dbReference>
<keyword evidence="6 8" id="KW-0175">Coiled coil</keyword>
<feature type="compositionally biased region" description="Low complexity" evidence="9">
    <location>
        <begin position="147"/>
        <end position="168"/>
    </location>
</feature>
<evidence type="ECO:0000259" key="10">
    <source>
        <dbReference type="PROSITE" id="PS51312"/>
    </source>
</evidence>
<dbReference type="PROSITE" id="PS51322">
    <property type="entry name" value="UEV"/>
    <property type="match status" value="1"/>
</dbReference>
<feature type="region of interest" description="Disordered" evidence="9">
    <location>
        <begin position="378"/>
        <end position="443"/>
    </location>
</feature>
<dbReference type="GO" id="GO:0043130">
    <property type="term" value="F:ubiquitin binding"/>
    <property type="evidence" value="ECO:0007669"/>
    <property type="project" value="TreeGrafter"/>
</dbReference>
<evidence type="ECO:0000256" key="6">
    <source>
        <dbReference type="ARBA" id="ARBA00023054"/>
    </source>
</evidence>
<evidence type="ECO:0000256" key="3">
    <source>
        <dbReference type="ARBA" id="ARBA00022448"/>
    </source>
</evidence>
<dbReference type="PANTHER" id="PTHR23306:SF3">
    <property type="entry name" value="TUMOR SUPPRESSOR PROTEIN 101"/>
    <property type="match status" value="1"/>
</dbReference>
<dbReference type="GO" id="GO:0000813">
    <property type="term" value="C:ESCRT I complex"/>
    <property type="evidence" value="ECO:0007669"/>
    <property type="project" value="TreeGrafter"/>
</dbReference>
<dbReference type="InterPro" id="IPR008883">
    <property type="entry name" value="UEV_N"/>
</dbReference>
<evidence type="ECO:0000256" key="5">
    <source>
        <dbReference type="ARBA" id="ARBA00022927"/>
    </source>
</evidence>
<sequence>MAPAGVDALLAQFTCYRDVARIRWDISNVLTNVKTLSPAAGSLVLNTGEELHLATLAGTISISFRGASYNIPVEIFITKHYPESPPMAYVRPTKDMDIQKGHRHVDSAGMVYLPYLHEWEARSHDLVELCAAMSGVFGQDPPVYARSSSASSSAGGSFQSGGSSFPSGLSGGGNSTGPVSSAAYAGGKLGGWGGGAGGGADSPPSYAAATAAKEDPVEAARRDVTVKMTGTLQALYEDLRGKIDAEFDAQTALRENQVRLERDLQQAKEQRRHLSGLIPLAQEKKLELDSYAVERKAAAAAHAQPDAEDLVEARDPLSRQLLSLVAENAAIEDALYYLDQGITDGRLSTDEFLREVRRLTRRQFAARALANKVVAAQQQQQQQAQQRPQQQQQQHAGSYSPPPQPRWQPNQLPPIANGAPQLPPRRPSQQGQDAHWLRHPQQA</sequence>
<dbReference type="SUPFAM" id="SSF140111">
    <property type="entry name" value="Endosomal sorting complex assembly domain"/>
    <property type="match status" value="1"/>
</dbReference>
<gene>
    <name evidence="12" type="ORF">JKP88DRAFT_205525</name>
</gene>
<keyword evidence="4" id="KW-0967">Endosome</keyword>
<dbReference type="CDD" id="cd11685">
    <property type="entry name" value="UEV_TSG101-like"/>
    <property type="match status" value="1"/>
</dbReference>
<dbReference type="InterPro" id="IPR052070">
    <property type="entry name" value="ESCRT-I_UEV_domain"/>
</dbReference>
<keyword evidence="5 7" id="KW-0653">Protein transport</keyword>
<evidence type="ECO:0000256" key="1">
    <source>
        <dbReference type="ARBA" id="ARBA00004177"/>
    </source>
</evidence>
<keyword evidence="3 7" id="KW-0813">Transport</keyword>
<evidence type="ECO:0000313" key="12">
    <source>
        <dbReference type="EMBL" id="KAG5190250.1"/>
    </source>
</evidence>
<feature type="compositionally biased region" description="Low complexity" evidence="9">
    <location>
        <begin position="378"/>
        <end position="394"/>
    </location>
</feature>
<dbReference type="GO" id="GO:0015031">
    <property type="term" value="P:protein transport"/>
    <property type="evidence" value="ECO:0007669"/>
    <property type="project" value="UniProtKB-UniRule"/>
</dbReference>
<dbReference type="Gene3D" id="3.10.110.10">
    <property type="entry name" value="Ubiquitin Conjugating Enzyme"/>
    <property type="match status" value="1"/>
</dbReference>
<dbReference type="Gene3D" id="6.10.140.820">
    <property type="match status" value="1"/>
</dbReference>
<feature type="region of interest" description="Disordered" evidence="9">
    <location>
        <begin position="144"/>
        <end position="176"/>
    </location>
</feature>
<proteinExistence type="inferred from homology"/>
<dbReference type="InterPro" id="IPR017916">
    <property type="entry name" value="SB_dom"/>
</dbReference>
<comment type="caution">
    <text evidence="12">The sequence shown here is derived from an EMBL/GenBank/DDBJ whole genome shotgun (WGS) entry which is preliminary data.</text>
</comment>
<evidence type="ECO:0000256" key="4">
    <source>
        <dbReference type="ARBA" id="ARBA00022753"/>
    </source>
</evidence>
<dbReference type="Pfam" id="PF09454">
    <property type="entry name" value="Vps23_core"/>
    <property type="match status" value="1"/>
</dbReference>
<dbReference type="PROSITE" id="PS51312">
    <property type="entry name" value="SB"/>
    <property type="match status" value="1"/>
</dbReference>
<feature type="region of interest" description="Disordered" evidence="9">
    <location>
        <begin position="195"/>
        <end position="218"/>
    </location>
</feature>
<dbReference type="AlphaFoldDB" id="A0A835ZFB1"/>
<name>A0A835ZFB1_9STRA</name>
<protein>
    <submittedName>
        <fullName evidence="12">UEV domain-containing protein</fullName>
    </submittedName>
</protein>
<evidence type="ECO:0000256" key="8">
    <source>
        <dbReference type="SAM" id="Coils"/>
    </source>
</evidence>
<feature type="coiled-coil region" evidence="8">
    <location>
        <begin position="250"/>
        <end position="277"/>
    </location>
</feature>
<comment type="subcellular location">
    <subcellularLocation>
        <location evidence="1">Endosome</location>
    </subcellularLocation>
</comment>